<dbReference type="Proteomes" id="UP000289260">
    <property type="component" value="Chromosome"/>
</dbReference>
<evidence type="ECO:0000256" key="3">
    <source>
        <dbReference type="ARBA" id="ARBA00023163"/>
    </source>
</evidence>
<dbReference type="PROSITE" id="PS50977">
    <property type="entry name" value="HTH_TETR_2"/>
    <property type="match status" value="1"/>
</dbReference>
<dbReference type="RefSeq" id="WP_130110875.1">
    <property type="nucleotide sequence ID" value="NZ_CP035806.1"/>
</dbReference>
<dbReference type="EMBL" id="CP035806">
    <property type="protein sequence ID" value="QBE49762.1"/>
    <property type="molecule type" value="Genomic_DNA"/>
</dbReference>
<keyword evidence="1" id="KW-0805">Transcription regulation</keyword>
<keyword evidence="7" id="KW-1185">Reference proteome</keyword>
<feature type="DNA-binding region" description="H-T-H motif" evidence="4">
    <location>
        <begin position="31"/>
        <end position="50"/>
    </location>
</feature>
<dbReference type="Pfam" id="PF00440">
    <property type="entry name" value="TetR_N"/>
    <property type="match status" value="1"/>
</dbReference>
<dbReference type="PANTHER" id="PTHR47506:SF6">
    <property type="entry name" value="HTH-TYPE TRANSCRIPTIONAL REPRESSOR NEMR"/>
    <property type="match status" value="1"/>
</dbReference>
<evidence type="ECO:0000259" key="5">
    <source>
        <dbReference type="PROSITE" id="PS50977"/>
    </source>
</evidence>
<name>A0A4P6KHD2_9MICO</name>
<dbReference type="SUPFAM" id="SSF48498">
    <property type="entry name" value="Tetracyclin repressor-like, C-terminal domain"/>
    <property type="match status" value="1"/>
</dbReference>
<reference evidence="6 7" key="1">
    <citation type="submission" date="2019-02" db="EMBL/GenBank/DDBJ databases">
        <authorList>
            <person name="Sun L."/>
            <person name="Pan D."/>
            <person name="Wu X."/>
        </authorList>
    </citation>
    <scope>NUCLEOTIDE SEQUENCE [LARGE SCALE GENOMIC DNA]</scope>
    <source>
        <strain evidence="6 7">JW-1</strain>
    </source>
</reference>
<dbReference type="SUPFAM" id="SSF46689">
    <property type="entry name" value="Homeodomain-like"/>
    <property type="match status" value="1"/>
</dbReference>
<dbReference type="Gene3D" id="1.10.357.10">
    <property type="entry name" value="Tetracycline Repressor, domain 2"/>
    <property type="match status" value="1"/>
</dbReference>
<gene>
    <name evidence="6" type="ORF">EVS81_13790</name>
</gene>
<organism evidence="6 7">
    <name type="scientific">Leucobacter triazinivorans</name>
    <dbReference type="NCBI Taxonomy" id="1784719"/>
    <lineage>
        <taxon>Bacteria</taxon>
        <taxon>Bacillati</taxon>
        <taxon>Actinomycetota</taxon>
        <taxon>Actinomycetes</taxon>
        <taxon>Micrococcales</taxon>
        <taxon>Microbacteriaceae</taxon>
        <taxon>Leucobacter</taxon>
    </lineage>
</organism>
<dbReference type="InterPro" id="IPR009057">
    <property type="entry name" value="Homeodomain-like_sf"/>
</dbReference>
<dbReference type="GO" id="GO:0003677">
    <property type="term" value="F:DNA binding"/>
    <property type="evidence" value="ECO:0007669"/>
    <property type="project" value="UniProtKB-UniRule"/>
</dbReference>
<keyword evidence="3" id="KW-0804">Transcription</keyword>
<dbReference type="KEGG" id="ltr:EVS81_13790"/>
<dbReference type="InterPro" id="IPR001647">
    <property type="entry name" value="HTH_TetR"/>
</dbReference>
<evidence type="ECO:0000256" key="1">
    <source>
        <dbReference type="ARBA" id="ARBA00023015"/>
    </source>
</evidence>
<protein>
    <submittedName>
        <fullName evidence="6">TetR/AcrR family transcriptional regulator</fullName>
    </submittedName>
</protein>
<dbReference type="PANTHER" id="PTHR47506">
    <property type="entry name" value="TRANSCRIPTIONAL REGULATORY PROTEIN"/>
    <property type="match status" value="1"/>
</dbReference>
<evidence type="ECO:0000313" key="6">
    <source>
        <dbReference type="EMBL" id="QBE49762.1"/>
    </source>
</evidence>
<keyword evidence="2 4" id="KW-0238">DNA-binding</keyword>
<feature type="domain" description="HTH tetR-type" evidence="5">
    <location>
        <begin position="8"/>
        <end position="68"/>
    </location>
</feature>
<sequence>MARPSVADERREQIIDATLRTISERGISGTTLDRIADTAGMSRGHVRHFAGNRDRLLLDAARAFYADETGSPAILPSGVDDLEGALDFLFGEEFASSSAENAIVLAFVELARTDQDIAATLAAAYGSTRSRLAACIAAAKPAASPAAREAAAQGVLTAALGNVFIGDFDRDPARTSLTRTAVDALLAAL</sequence>
<dbReference type="OrthoDB" id="9816296at2"/>
<evidence type="ECO:0000256" key="2">
    <source>
        <dbReference type="ARBA" id="ARBA00023125"/>
    </source>
</evidence>
<accession>A0A4P6KHD2</accession>
<evidence type="ECO:0000313" key="7">
    <source>
        <dbReference type="Proteomes" id="UP000289260"/>
    </source>
</evidence>
<dbReference type="AlphaFoldDB" id="A0A4P6KHD2"/>
<dbReference type="InterPro" id="IPR036271">
    <property type="entry name" value="Tet_transcr_reg_TetR-rel_C_sf"/>
</dbReference>
<proteinExistence type="predicted"/>
<evidence type="ECO:0000256" key="4">
    <source>
        <dbReference type="PROSITE-ProRule" id="PRU00335"/>
    </source>
</evidence>